<name>A0AAW1WZ02_RUBAR</name>
<sequence length="87" mass="9780">MVDPFLSLVKTRCWSFSSFLPTHIPSSSRPLHNKLRTRAPLGFPKPGQIRRRFRIHHPPHTGISFPQPSAPTVASSSDLGTRARKLL</sequence>
<protein>
    <submittedName>
        <fullName evidence="2">Uncharacterized protein</fullName>
    </submittedName>
</protein>
<feature type="region of interest" description="Disordered" evidence="1">
    <location>
        <begin position="57"/>
        <end position="87"/>
    </location>
</feature>
<evidence type="ECO:0000313" key="2">
    <source>
        <dbReference type="EMBL" id="KAK9929622.1"/>
    </source>
</evidence>
<dbReference type="EMBL" id="JBEDUW010000005">
    <property type="protein sequence ID" value="KAK9929622.1"/>
    <property type="molecule type" value="Genomic_DNA"/>
</dbReference>
<proteinExistence type="predicted"/>
<organism evidence="2 3">
    <name type="scientific">Rubus argutus</name>
    <name type="common">Southern blackberry</name>
    <dbReference type="NCBI Taxonomy" id="59490"/>
    <lineage>
        <taxon>Eukaryota</taxon>
        <taxon>Viridiplantae</taxon>
        <taxon>Streptophyta</taxon>
        <taxon>Embryophyta</taxon>
        <taxon>Tracheophyta</taxon>
        <taxon>Spermatophyta</taxon>
        <taxon>Magnoliopsida</taxon>
        <taxon>eudicotyledons</taxon>
        <taxon>Gunneridae</taxon>
        <taxon>Pentapetalae</taxon>
        <taxon>rosids</taxon>
        <taxon>fabids</taxon>
        <taxon>Rosales</taxon>
        <taxon>Rosaceae</taxon>
        <taxon>Rosoideae</taxon>
        <taxon>Rosoideae incertae sedis</taxon>
        <taxon>Rubus</taxon>
    </lineage>
</organism>
<reference evidence="2 3" key="1">
    <citation type="journal article" date="2023" name="G3 (Bethesda)">
        <title>A chromosome-length genome assembly and annotation of blackberry (Rubus argutus, cv. 'Hillquist').</title>
        <authorList>
            <person name="Bruna T."/>
            <person name="Aryal R."/>
            <person name="Dudchenko O."/>
            <person name="Sargent D.J."/>
            <person name="Mead D."/>
            <person name="Buti M."/>
            <person name="Cavallini A."/>
            <person name="Hytonen T."/>
            <person name="Andres J."/>
            <person name="Pham M."/>
            <person name="Weisz D."/>
            <person name="Mascagni F."/>
            <person name="Usai G."/>
            <person name="Natali L."/>
            <person name="Bassil N."/>
            <person name="Fernandez G.E."/>
            <person name="Lomsadze A."/>
            <person name="Armour M."/>
            <person name="Olukolu B."/>
            <person name="Poorten T."/>
            <person name="Britton C."/>
            <person name="Davik J."/>
            <person name="Ashrafi H."/>
            <person name="Aiden E.L."/>
            <person name="Borodovsky M."/>
            <person name="Worthington M."/>
        </authorList>
    </citation>
    <scope>NUCLEOTIDE SEQUENCE [LARGE SCALE GENOMIC DNA]</scope>
    <source>
        <strain evidence="2">PI 553951</strain>
    </source>
</reference>
<keyword evidence="3" id="KW-1185">Reference proteome</keyword>
<gene>
    <name evidence="2" type="ORF">M0R45_026716</name>
</gene>
<comment type="caution">
    <text evidence="2">The sequence shown here is derived from an EMBL/GenBank/DDBJ whole genome shotgun (WGS) entry which is preliminary data.</text>
</comment>
<feature type="compositionally biased region" description="Polar residues" evidence="1">
    <location>
        <begin position="64"/>
        <end position="79"/>
    </location>
</feature>
<evidence type="ECO:0000313" key="3">
    <source>
        <dbReference type="Proteomes" id="UP001457282"/>
    </source>
</evidence>
<dbReference type="Proteomes" id="UP001457282">
    <property type="component" value="Unassembled WGS sequence"/>
</dbReference>
<dbReference type="AlphaFoldDB" id="A0AAW1WZ02"/>
<accession>A0AAW1WZ02</accession>
<evidence type="ECO:0000256" key="1">
    <source>
        <dbReference type="SAM" id="MobiDB-lite"/>
    </source>
</evidence>